<evidence type="ECO:0000313" key="5">
    <source>
        <dbReference type="Proteomes" id="UP000659654"/>
    </source>
</evidence>
<evidence type="ECO:0000313" key="6">
    <source>
        <dbReference type="WBParaSite" id="BXY_0434200.1"/>
    </source>
</evidence>
<evidence type="ECO:0000313" key="3">
    <source>
        <dbReference type="EMBL" id="CAG9114042.1"/>
    </source>
</evidence>
<dbReference type="AlphaFoldDB" id="A0A1I7RUD2"/>
<feature type="signal peptide" evidence="1">
    <location>
        <begin position="1"/>
        <end position="19"/>
    </location>
</feature>
<dbReference type="Proteomes" id="UP000095284">
    <property type="component" value="Unplaced"/>
</dbReference>
<dbReference type="OrthoDB" id="10489796at2759"/>
<dbReference type="EMBL" id="CAJFCV020000004">
    <property type="protein sequence ID" value="CAG9114042.1"/>
    <property type="molecule type" value="Genomic_DNA"/>
</dbReference>
<feature type="chain" id="PRO_5035399567" evidence="1">
    <location>
        <begin position="20"/>
        <end position="109"/>
    </location>
</feature>
<gene>
    <name evidence="2" type="ORF">BXYJ_LOCUS8343</name>
</gene>
<accession>A0A1I7RUD2</accession>
<dbReference type="EMBL" id="CAJFDI010000004">
    <property type="protein sequence ID" value="CAD5225036.1"/>
    <property type="molecule type" value="Genomic_DNA"/>
</dbReference>
<protein>
    <submittedName>
        <fullName evidence="2">(pine wood nematode) hypothetical protein</fullName>
    </submittedName>
</protein>
<dbReference type="Proteomes" id="UP000659654">
    <property type="component" value="Unassembled WGS sequence"/>
</dbReference>
<evidence type="ECO:0000256" key="1">
    <source>
        <dbReference type="SAM" id="SignalP"/>
    </source>
</evidence>
<dbReference type="WBParaSite" id="BXY_0434200.1">
    <property type="protein sequence ID" value="BXY_0434200.1"/>
    <property type="gene ID" value="BXY_0434200"/>
</dbReference>
<reference evidence="3" key="2">
    <citation type="submission" date="2020-08" db="EMBL/GenBank/DDBJ databases">
        <authorList>
            <person name="Kikuchi T."/>
        </authorList>
    </citation>
    <scope>NUCLEOTIDE SEQUENCE</scope>
    <source>
        <strain evidence="2">Ka4C1</strain>
    </source>
</reference>
<dbReference type="Proteomes" id="UP000582659">
    <property type="component" value="Unassembled WGS sequence"/>
</dbReference>
<keyword evidence="5" id="KW-1185">Reference proteome</keyword>
<evidence type="ECO:0000313" key="4">
    <source>
        <dbReference type="Proteomes" id="UP000095284"/>
    </source>
</evidence>
<sequence length="109" mass="12449">MKLLLFVFALFSVLQLSHSTPLGRKTGINVGDLKKEEYITCFVNDCYRYYGDPEYKCIPTSSCYGKLYDKDGNFIRDVRVSFSRVLNKPIQIGSLAYLFCHNGSINQSD</sequence>
<reference evidence="6" key="1">
    <citation type="submission" date="2016-11" db="UniProtKB">
        <authorList>
            <consortium name="WormBaseParasite"/>
        </authorList>
    </citation>
    <scope>IDENTIFICATION</scope>
</reference>
<proteinExistence type="predicted"/>
<organism evidence="4 6">
    <name type="scientific">Bursaphelenchus xylophilus</name>
    <name type="common">Pinewood nematode worm</name>
    <name type="synonym">Aphelenchoides xylophilus</name>
    <dbReference type="NCBI Taxonomy" id="6326"/>
    <lineage>
        <taxon>Eukaryota</taxon>
        <taxon>Metazoa</taxon>
        <taxon>Ecdysozoa</taxon>
        <taxon>Nematoda</taxon>
        <taxon>Chromadorea</taxon>
        <taxon>Rhabditida</taxon>
        <taxon>Tylenchina</taxon>
        <taxon>Tylenchomorpha</taxon>
        <taxon>Aphelenchoidea</taxon>
        <taxon>Aphelenchoididae</taxon>
        <taxon>Bursaphelenchus</taxon>
    </lineage>
</organism>
<keyword evidence="1" id="KW-0732">Signal</keyword>
<name>A0A1I7RUD2_BURXY</name>
<evidence type="ECO:0000313" key="2">
    <source>
        <dbReference type="EMBL" id="CAD5225036.1"/>
    </source>
</evidence>